<dbReference type="SUPFAM" id="SSF57850">
    <property type="entry name" value="RING/U-box"/>
    <property type="match status" value="1"/>
</dbReference>
<evidence type="ECO:0000313" key="8">
    <source>
        <dbReference type="Proteomes" id="UP000076871"/>
    </source>
</evidence>
<dbReference type="GO" id="GO:0008270">
    <property type="term" value="F:zinc ion binding"/>
    <property type="evidence" value="ECO:0007669"/>
    <property type="project" value="UniProtKB-KW"/>
</dbReference>
<evidence type="ECO:0000256" key="1">
    <source>
        <dbReference type="ARBA" id="ARBA00022723"/>
    </source>
</evidence>
<accession>A0A165FAM4</accession>
<organism evidence="7 8">
    <name type="scientific">Laetiporus sulphureus 93-53</name>
    <dbReference type="NCBI Taxonomy" id="1314785"/>
    <lineage>
        <taxon>Eukaryota</taxon>
        <taxon>Fungi</taxon>
        <taxon>Dikarya</taxon>
        <taxon>Basidiomycota</taxon>
        <taxon>Agaricomycotina</taxon>
        <taxon>Agaricomycetes</taxon>
        <taxon>Polyporales</taxon>
        <taxon>Laetiporus</taxon>
    </lineage>
</organism>
<name>A0A165FAM4_9APHY</name>
<feature type="compositionally biased region" description="Low complexity" evidence="5">
    <location>
        <begin position="322"/>
        <end position="355"/>
    </location>
</feature>
<dbReference type="OrthoDB" id="8062037at2759"/>
<feature type="domain" description="RING-type" evidence="6">
    <location>
        <begin position="255"/>
        <end position="302"/>
    </location>
</feature>
<dbReference type="SMART" id="SM00184">
    <property type="entry name" value="RING"/>
    <property type="match status" value="1"/>
</dbReference>
<dbReference type="PANTHER" id="PTHR15710">
    <property type="entry name" value="E3 UBIQUITIN-PROTEIN LIGASE PRAJA"/>
    <property type="match status" value="1"/>
</dbReference>
<reference evidence="7 8" key="1">
    <citation type="journal article" date="2016" name="Mol. Biol. Evol.">
        <title>Comparative Genomics of Early-Diverging Mushroom-Forming Fungi Provides Insights into the Origins of Lignocellulose Decay Capabilities.</title>
        <authorList>
            <person name="Nagy L.G."/>
            <person name="Riley R."/>
            <person name="Tritt A."/>
            <person name="Adam C."/>
            <person name="Daum C."/>
            <person name="Floudas D."/>
            <person name="Sun H."/>
            <person name="Yadav J.S."/>
            <person name="Pangilinan J."/>
            <person name="Larsson K.H."/>
            <person name="Matsuura K."/>
            <person name="Barry K."/>
            <person name="Labutti K."/>
            <person name="Kuo R."/>
            <person name="Ohm R.A."/>
            <person name="Bhattacharya S.S."/>
            <person name="Shirouzu T."/>
            <person name="Yoshinaga Y."/>
            <person name="Martin F.M."/>
            <person name="Grigoriev I.V."/>
            <person name="Hibbett D.S."/>
        </authorList>
    </citation>
    <scope>NUCLEOTIDE SEQUENCE [LARGE SCALE GENOMIC DNA]</scope>
    <source>
        <strain evidence="7 8">93-53</strain>
    </source>
</reference>
<feature type="region of interest" description="Disordered" evidence="5">
    <location>
        <begin position="78"/>
        <end position="121"/>
    </location>
</feature>
<keyword evidence="2 4" id="KW-0863">Zinc-finger</keyword>
<feature type="compositionally biased region" description="Polar residues" evidence="5">
    <location>
        <begin position="78"/>
        <end position="107"/>
    </location>
</feature>
<sequence>MSGREPMWFCHECHAEMRPLMVPDPHCASCNGTFVEKLDNPADDPREFDHVHDGFEDDALPQNINGMLAGLRTILQGGMSNAQTGDGSGPASQRSQSEGPRASSNGSSTGGGPFTIRIDRRPGYQTTTIIGGRPGAGGPSYAEFVSGGPSRQGGGDAINGALMAQYLLAMLANRPGQRNPGSVNDLFGGLFGTPEGAENGRWGDYVFNQEALDQIITQIMENSNANAPVPATEEIMKNLPREILEEGSPLLEKDCAVCKEQFQLGTEDPDEQIIVTLPCKHPFHEPCIMPWLKSSGTCPVCRYQLIPQPEHQAPGSRPPGGPSSNNGSGSGNGFNSSRSRSPGASQSNPSSPNHSGPHHHGGFLSHLFSLASGSHSHHHESNDGDHSQAGSSSNRTHDGHRRSSSSDGDHGGNIPGGWADQLD</sequence>
<dbReference type="InterPro" id="IPR001841">
    <property type="entry name" value="Znf_RING"/>
</dbReference>
<evidence type="ECO:0000313" key="7">
    <source>
        <dbReference type="EMBL" id="KZT08680.1"/>
    </source>
</evidence>
<dbReference type="Gene3D" id="3.30.40.10">
    <property type="entry name" value="Zinc/RING finger domain, C3HC4 (zinc finger)"/>
    <property type="match status" value="1"/>
</dbReference>
<keyword evidence="3" id="KW-0862">Zinc</keyword>
<dbReference type="PROSITE" id="PS50089">
    <property type="entry name" value="ZF_RING_2"/>
    <property type="match status" value="1"/>
</dbReference>
<dbReference type="GeneID" id="63825471"/>
<dbReference type="EMBL" id="KV427614">
    <property type="protein sequence ID" value="KZT08680.1"/>
    <property type="molecule type" value="Genomic_DNA"/>
</dbReference>
<proteinExistence type="predicted"/>
<dbReference type="RefSeq" id="XP_040766420.1">
    <property type="nucleotide sequence ID" value="XM_040908442.1"/>
</dbReference>
<dbReference type="STRING" id="1314785.A0A165FAM4"/>
<feature type="region of interest" description="Disordered" evidence="5">
    <location>
        <begin position="309"/>
        <end position="423"/>
    </location>
</feature>
<dbReference type="InterPro" id="IPR013083">
    <property type="entry name" value="Znf_RING/FYVE/PHD"/>
</dbReference>
<keyword evidence="8" id="KW-1185">Reference proteome</keyword>
<evidence type="ECO:0000256" key="5">
    <source>
        <dbReference type="SAM" id="MobiDB-lite"/>
    </source>
</evidence>
<dbReference type="Pfam" id="PF13639">
    <property type="entry name" value="zf-RING_2"/>
    <property type="match status" value="1"/>
</dbReference>
<evidence type="ECO:0000256" key="2">
    <source>
        <dbReference type="ARBA" id="ARBA00022771"/>
    </source>
</evidence>
<keyword evidence="1" id="KW-0479">Metal-binding</keyword>
<evidence type="ECO:0000259" key="6">
    <source>
        <dbReference type="PROSITE" id="PS50089"/>
    </source>
</evidence>
<dbReference type="Proteomes" id="UP000076871">
    <property type="component" value="Unassembled WGS sequence"/>
</dbReference>
<evidence type="ECO:0000256" key="3">
    <source>
        <dbReference type="ARBA" id="ARBA00022833"/>
    </source>
</evidence>
<gene>
    <name evidence="7" type="ORF">LAESUDRAFT_723587</name>
</gene>
<protein>
    <recommendedName>
        <fullName evidence="6">RING-type domain-containing protein</fullName>
    </recommendedName>
</protein>
<evidence type="ECO:0000256" key="4">
    <source>
        <dbReference type="PROSITE-ProRule" id="PRU00175"/>
    </source>
</evidence>
<dbReference type="InParanoid" id="A0A165FAM4"/>
<dbReference type="AlphaFoldDB" id="A0A165FAM4"/>